<dbReference type="Proteomes" id="UP000288012">
    <property type="component" value="Unassembled WGS sequence"/>
</dbReference>
<organism evidence="1 2">
    <name type="scientific">Legionella septentrionalis</name>
    <dbReference type="NCBI Taxonomy" id="2498109"/>
    <lineage>
        <taxon>Bacteria</taxon>
        <taxon>Pseudomonadati</taxon>
        <taxon>Pseudomonadota</taxon>
        <taxon>Gammaproteobacteria</taxon>
        <taxon>Legionellales</taxon>
        <taxon>Legionellaceae</taxon>
        <taxon>Legionella</taxon>
    </lineage>
</organism>
<dbReference type="RefSeq" id="WP_127111429.1">
    <property type="nucleotide sequence ID" value="NZ_RZGR01000026.1"/>
</dbReference>
<dbReference type="AlphaFoldDB" id="A0A433JHY7"/>
<accession>A0A433JHY7</accession>
<evidence type="ECO:0000313" key="2">
    <source>
        <dbReference type="Proteomes" id="UP000288012"/>
    </source>
</evidence>
<reference evidence="1 2" key="1">
    <citation type="submission" date="2018-12" db="EMBL/GenBank/DDBJ databases">
        <title>Legionella sp,whole genome shotgun sequence.</title>
        <authorList>
            <person name="Wu H."/>
        </authorList>
    </citation>
    <scope>NUCLEOTIDE SEQUENCE [LARGE SCALE GENOMIC DNA]</scope>
    <source>
        <strain evidence="2">km714</strain>
    </source>
</reference>
<protein>
    <submittedName>
        <fullName evidence="1">Uncharacterized protein</fullName>
    </submittedName>
</protein>
<sequence>MTTSPKKDCLKEITKNFLMELEKLEKIEHHTTNINFYSSWFVSNADVARIRARKAVVDEIFEPIHSEIFKLTKDKKPDFFPLNYSQEQKIALIQNRINLLTEQQAGVILGNFMKSTEEIVNASVVARSKIIDSTMGMTGMDERKSALKEHSLSDNWVFTFLAKLVKIIREKLGTKTTSETLLEESRDKAAKNLNLPETLSMYKEYLAGMLKKEGLMNEEGKFIASTATAPQHQRLIDNYNRVAALHEQIKDNQLTNEDKTRIRTVIEQCKPNSDAKEQGFIEKITVKLNDDFKLKYQQATKETVHSVEEKNNMSL</sequence>
<dbReference type="EMBL" id="RZGR01000026">
    <property type="protein sequence ID" value="RUQ84496.1"/>
    <property type="molecule type" value="Genomic_DNA"/>
</dbReference>
<comment type="caution">
    <text evidence="1">The sequence shown here is derived from an EMBL/GenBank/DDBJ whole genome shotgun (WGS) entry which is preliminary data.</text>
</comment>
<name>A0A433JHY7_9GAMM</name>
<proteinExistence type="predicted"/>
<keyword evidence="2" id="KW-1185">Reference proteome</keyword>
<evidence type="ECO:0000313" key="1">
    <source>
        <dbReference type="EMBL" id="RUQ84496.1"/>
    </source>
</evidence>
<gene>
    <name evidence="1" type="ORF">EKM59_08605</name>
</gene>